<name>N9BE75_ACIJO</name>
<proteinExistence type="predicted"/>
<gene>
    <name evidence="1" type="ORF">F946_01383</name>
</gene>
<reference evidence="1 2" key="1">
    <citation type="submission" date="2013-02" db="EMBL/GenBank/DDBJ databases">
        <title>The Genome Sequence of Acinetobacter johnsonii ANC 3681.</title>
        <authorList>
            <consortium name="The Broad Institute Genome Sequencing Platform"/>
            <consortium name="The Broad Institute Genome Sequencing Center for Infectious Disease"/>
            <person name="Cerqueira G."/>
            <person name="Feldgarden M."/>
            <person name="Courvalin P."/>
            <person name="Perichon B."/>
            <person name="Grillot-Courvalin C."/>
            <person name="Clermont D."/>
            <person name="Rocha E."/>
            <person name="Yoon E.-J."/>
            <person name="Nemec A."/>
            <person name="Walker B."/>
            <person name="Young S.K."/>
            <person name="Zeng Q."/>
            <person name="Gargeya S."/>
            <person name="Fitzgerald M."/>
            <person name="Haas B."/>
            <person name="Abouelleil A."/>
            <person name="Alvarado L."/>
            <person name="Arachchi H.M."/>
            <person name="Berlin A.M."/>
            <person name="Chapman S.B."/>
            <person name="Dewar J."/>
            <person name="Goldberg J."/>
            <person name="Griggs A."/>
            <person name="Gujja S."/>
            <person name="Hansen M."/>
            <person name="Howarth C."/>
            <person name="Imamovic A."/>
            <person name="Larimer J."/>
            <person name="McCowan C."/>
            <person name="Murphy C."/>
            <person name="Neiman D."/>
            <person name="Pearson M."/>
            <person name="Priest M."/>
            <person name="Roberts A."/>
            <person name="Saif S."/>
            <person name="Shea T."/>
            <person name="Sisk P."/>
            <person name="Sykes S."/>
            <person name="Wortman J."/>
            <person name="Nusbaum C."/>
            <person name="Birren B."/>
        </authorList>
    </citation>
    <scope>NUCLEOTIDE SEQUENCE [LARGE SCALE GENOMIC DNA]</scope>
    <source>
        <strain evidence="1 2">ANC 3681</strain>
    </source>
</reference>
<dbReference type="Proteomes" id="UP000018444">
    <property type="component" value="Unassembled WGS sequence"/>
</dbReference>
<comment type="caution">
    <text evidence="1">The sequence shown here is derived from an EMBL/GenBank/DDBJ whole genome shotgun (WGS) entry which is preliminary data.</text>
</comment>
<organism evidence="1 2">
    <name type="scientific">Acinetobacter johnsonii ANC 3681</name>
    <dbReference type="NCBI Taxonomy" id="1217662"/>
    <lineage>
        <taxon>Bacteria</taxon>
        <taxon>Pseudomonadati</taxon>
        <taxon>Pseudomonadota</taxon>
        <taxon>Gammaproteobacteria</taxon>
        <taxon>Moraxellales</taxon>
        <taxon>Moraxellaceae</taxon>
        <taxon>Acinetobacter</taxon>
    </lineage>
</organism>
<dbReference type="EMBL" id="APPZ01000007">
    <property type="protein sequence ID" value="ENV71927.1"/>
    <property type="molecule type" value="Genomic_DNA"/>
</dbReference>
<accession>N9BE75</accession>
<evidence type="ECO:0000313" key="1">
    <source>
        <dbReference type="EMBL" id="ENV71927.1"/>
    </source>
</evidence>
<sequence length="57" mass="6564">MNSSNLAQFLIKKKPEFDVRLLKISNHAESDMYLNLAHKLGKKSLILGIRLFQHSLL</sequence>
<evidence type="ECO:0000313" key="2">
    <source>
        <dbReference type="Proteomes" id="UP000018444"/>
    </source>
</evidence>
<dbReference type="AlphaFoldDB" id="N9BE75"/>
<dbReference type="HOGENOM" id="CLU_2986041_0_0_6"/>
<protein>
    <submittedName>
        <fullName evidence="1">Uncharacterized protein</fullName>
    </submittedName>
</protein>